<dbReference type="EMBL" id="FOHU01000008">
    <property type="protein sequence ID" value="SET34752.1"/>
    <property type="molecule type" value="Genomic_DNA"/>
</dbReference>
<dbReference type="SUPFAM" id="SSF55469">
    <property type="entry name" value="FMN-dependent nitroreductase-like"/>
    <property type="match status" value="1"/>
</dbReference>
<proteinExistence type="predicted"/>
<keyword evidence="2" id="KW-1185">Reference proteome</keyword>
<gene>
    <name evidence="1" type="ORF">SAMN05660297_02134</name>
</gene>
<dbReference type="AlphaFoldDB" id="A0A1I0DSK2"/>
<evidence type="ECO:0000313" key="2">
    <source>
        <dbReference type="Proteomes" id="UP000199568"/>
    </source>
</evidence>
<accession>A0A1I0DSK2</accession>
<protein>
    <recommendedName>
        <fullName evidence="3">Nitroreductase family protein</fullName>
    </recommendedName>
</protein>
<sequence>MKELYDMIFKRKSVRRFDEELLVSEKEMQEIKQKLESLITF</sequence>
<dbReference type="RefSeq" id="WP_280140767.1">
    <property type="nucleotide sequence ID" value="NZ_FOHU01000008.1"/>
</dbReference>
<dbReference type="Proteomes" id="UP000199568">
    <property type="component" value="Unassembled WGS sequence"/>
</dbReference>
<dbReference type="InterPro" id="IPR000415">
    <property type="entry name" value="Nitroreductase-like"/>
</dbReference>
<organism evidence="1 2">
    <name type="scientific">Natronincola peptidivorans</name>
    <dbReference type="NCBI Taxonomy" id="426128"/>
    <lineage>
        <taxon>Bacteria</taxon>
        <taxon>Bacillati</taxon>
        <taxon>Bacillota</taxon>
        <taxon>Clostridia</taxon>
        <taxon>Peptostreptococcales</taxon>
        <taxon>Natronincolaceae</taxon>
        <taxon>Natronincola</taxon>
    </lineage>
</organism>
<evidence type="ECO:0000313" key="1">
    <source>
        <dbReference type="EMBL" id="SET34752.1"/>
    </source>
</evidence>
<reference evidence="1 2" key="1">
    <citation type="submission" date="2016-10" db="EMBL/GenBank/DDBJ databases">
        <authorList>
            <person name="de Groot N.N."/>
        </authorList>
    </citation>
    <scope>NUCLEOTIDE SEQUENCE [LARGE SCALE GENOMIC DNA]</scope>
    <source>
        <strain evidence="1 2">DSM 18979</strain>
    </source>
</reference>
<name>A0A1I0DSK2_9FIRM</name>
<dbReference type="GO" id="GO:0016491">
    <property type="term" value="F:oxidoreductase activity"/>
    <property type="evidence" value="ECO:0007669"/>
    <property type="project" value="InterPro"/>
</dbReference>
<evidence type="ECO:0008006" key="3">
    <source>
        <dbReference type="Google" id="ProtNLM"/>
    </source>
</evidence>
<dbReference type="Gene3D" id="3.40.109.10">
    <property type="entry name" value="NADH Oxidase"/>
    <property type="match status" value="1"/>
</dbReference>